<comment type="caution">
    <text evidence="7">Lacks conserved residue(s) required for the propagation of feature annotation.</text>
</comment>
<feature type="transmembrane region" description="Helical" evidence="7">
    <location>
        <begin position="498"/>
        <end position="521"/>
    </location>
</feature>
<comment type="subcellular location">
    <subcellularLocation>
        <location evidence="1 7">Cell inner membrane</location>
        <topology evidence="1 7">Multi-pass membrane protein</topology>
    </subcellularLocation>
</comment>
<dbReference type="RefSeq" id="WP_044615908.1">
    <property type="nucleotide sequence ID" value="NZ_CP007142.1"/>
</dbReference>
<keyword evidence="5 7" id="KW-1133">Transmembrane helix</keyword>
<proteinExistence type="inferred from homology"/>
<accession>A0A0C5V079</accession>
<feature type="transmembrane region" description="Helical" evidence="7">
    <location>
        <begin position="278"/>
        <end position="300"/>
    </location>
</feature>
<feature type="transmembrane region" description="Helical" evidence="7">
    <location>
        <begin position="135"/>
        <end position="159"/>
    </location>
</feature>
<dbReference type="GO" id="GO:0022857">
    <property type="term" value="F:transmembrane transporter activity"/>
    <property type="evidence" value="ECO:0007669"/>
    <property type="project" value="UniProtKB-UniRule"/>
</dbReference>
<evidence type="ECO:0000313" key="10">
    <source>
        <dbReference type="Proteomes" id="UP000032266"/>
    </source>
</evidence>
<feature type="transmembrane region" description="Helical" evidence="7">
    <location>
        <begin position="171"/>
        <end position="193"/>
    </location>
</feature>
<comment type="similarity">
    <text evidence="7">Belongs to the TRAP transporter large permease family.</text>
</comment>
<dbReference type="PATRIC" id="fig|1445510.3.peg.907"/>
<organism evidence="9 10">
    <name type="scientific">Gynuella sunshinyii YC6258</name>
    <dbReference type="NCBI Taxonomy" id="1445510"/>
    <lineage>
        <taxon>Bacteria</taxon>
        <taxon>Pseudomonadati</taxon>
        <taxon>Pseudomonadota</taxon>
        <taxon>Gammaproteobacteria</taxon>
        <taxon>Oceanospirillales</taxon>
        <taxon>Saccharospirillaceae</taxon>
        <taxon>Gynuella</taxon>
    </lineage>
</organism>
<dbReference type="NCBIfam" id="TIGR00786">
    <property type="entry name" value="dctM"/>
    <property type="match status" value="1"/>
</dbReference>
<dbReference type="STRING" id="1445510.YC6258_00925"/>
<feature type="domain" description="TRAP C4-dicarboxylate transport system permease DctM subunit" evidence="8">
    <location>
        <begin position="8"/>
        <end position="326"/>
    </location>
</feature>
<keyword evidence="4 7" id="KW-0812">Transmembrane</keyword>
<keyword evidence="10" id="KW-1185">Reference proteome</keyword>
<dbReference type="Proteomes" id="UP000032266">
    <property type="component" value="Chromosome"/>
</dbReference>
<evidence type="ECO:0000256" key="2">
    <source>
        <dbReference type="ARBA" id="ARBA00022475"/>
    </source>
</evidence>
<dbReference type="OrthoDB" id="9796052at2"/>
<dbReference type="AlphaFoldDB" id="A0A0C5V079"/>
<sequence>MEALILFALVLTLLFIGLPVGIALGLSSILFITFVSHESLSSVAISLFGAGQHYTLLAIPFFILASSFMSTGGVAKRLINFAIASVGHFRGGLAMASVLACMMFAALSGSSPATVVAIGTIAIAGMRQVGYSKEFASGIIANAGTLGILIPPSIVMVVYAASTEVSVGRMFLAGVIPGLMAGLMLMIAIYIVARKKNLPAEPWRGFQELVRGGKEAGWGLFLVVIIMGGIYGGVFTPTEAAVVAAVYSMLIALFVYRDMGPLKETSWTLESDSQAARVGFNGTVYGVSFFLVWMIMSFFATADSETISSGDRALWGGIIAIAIAIFYVYKRSQGINDSIGHCLVSGLPVWKRNLVLIVRKFFPALFGKETRQVMLEGTKTTVMLMFIIANALLFAHTLAAERIPQMVTEWMLGVGFNWFTFLIAVNILLLIGGQFMEPSGLLVIVAPVVFPIAMQLGVDPIHLGIIMVVNMEIGMITPPIGLNLFVTSGITGMSLAKVVRAAMPFVMVLMLFLVLVTYIPWLSTLLPYSIMGPEIVTH</sequence>
<feature type="transmembrane region" description="Helical" evidence="7">
    <location>
        <begin position="78"/>
        <end position="96"/>
    </location>
</feature>
<feature type="transmembrane region" description="Helical" evidence="7">
    <location>
        <begin position="102"/>
        <end position="123"/>
    </location>
</feature>
<evidence type="ECO:0000259" key="8">
    <source>
        <dbReference type="Pfam" id="PF06808"/>
    </source>
</evidence>
<evidence type="ECO:0000256" key="6">
    <source>
        <dbReference type="ARBA" id="ARBA00023136"/>
    </source>
</evidence>
<dbReference type="GO" id="GO:0005886">
    <property type="term" value="C:plasma membrane"/>
    <property type="evidence" value="ECO:0007669"/>
    <property type="project" value="UniProtKB-SubCell"/>
</dbReference>
<keyword evidence="7" id="KW-0813">Transport</keyword>
<keyword evidence="3 7" id="KW-0997">Cell inner membrane</keyword>
<evidence type="ECO:0000256" key="1">
    <source>
        <dbReference type="ARBA" id="ARBA00004429"/>
    </source>
</evidence>
<dbReference type="Pfam" id="PF06808">
    <property type="entry name" value="DctM"/>
    <property type="match status" value="1"/>
</dbReference>
<feature type="transmembrane region" description="Helical" evidence="7">
    <location>
        <begin position="410"/>
        <end position="432"/>
    </location>
</feature>
<reference evidence="9 10" key="1">
    <citation type="submission" date="2014-01" db="EMBL/GenBank/DDBJ databases">
        <title>Full genme sequencing of cellulolytic bacterium Gynuella sunshinyii YC6258T gen. nov., sp. nov.</title>
        <authorList>
            <person name="Khan H."/>
            <person name="Chung E.J."/>
            <person name="Chung Y.R."/>
        </authorList>
    </citation>
    <scope>NUCLEOTIDE SEQUENCE [LARGE SCALE GENOMIC DNA]</scope>
    <source>
        <strain evidence="9 10">YC6258</strain>
    </source>
</reference>
<feature type="transmembrane region" description="Helical" evidence="7">
    <location>
        <begin position="43"/>
        <end position="66"/>
    </location>
</feature>
<comment type="function">
    <text evidence="7">Part of the tripartite ATP-independent periplasmic (TRAP) transport system.</text>
</comment>
<gene>
    <name evidence="9" type="ORF">YC6258_00925</name>
</gene>
<protein>
    <recommendedName>
        <fullName evidence="7">TRAP transporter large permease protein</fullName>
    </recommendedName>
</protein>
<evidence type="ECO:0000256" key="4">
    <source>
        <dbReference type="ARBA" id="ARBA00022692"/>
    </source>
</evidence>
<dbReference type="InterPro" id="IPR004681">
    <property type="entry name" value="TRAP_DctM"/>
</dbReference>
<keyword evidence="2" id="KW-1003">Cell membrane</keyword>
<evidence type="ECO:0000313" key="9">
    <source>
        <dbReference type="EMBL" id="AJQ92975.1"/>
    </source>
</evidence>
<comment type="subunit">
    <text evidence="7">The complex comprises the extracytoplasmic solute receptor protein and the two transmembrane proteins.</text>
</comment>
<feature type="transmembrane region" description="Helical" evidence="7">
    <location>
        <begin position="439"/>
        <end position="458"/>
    </location>
</feature>
<feature type="transmembrane region" description="Helical" evidence="7">
    <location>
        <begin position="312"/>
        <end position="329"/>
    </location>
</feature>
<dbReference type="EMBL" id="CP007142">
    <property type="protein sequence ID" value="AJQ92975.1"/>
    <property type="molecule type" value="Genomic_DNA"/>
</dbReference>
<evidence type="ECO:0000256" key="3">
    <source>
        <dbReference type="ARBA" id="ARBA00022519"/>
    </source>
</evidence>
<evidence type="ECO:0000256" key="7">
    <source>
        <dbReference type="RuleBase" id="RU369079"/>
    </source>
</evidence>
<dbReference type="HOGENOM" id="CLU_019824_4_0_6"/>
<feature type="transmembrane region" description="Helical" evidence="7">
    <location>
        <begin position="216"/>
        <end position="234"/>
    </location>
</feature>
<dbReference type="PANTHER" id="PTHR33362:SF5">
    <property type="entry name" value="C4-DICARBOXYLATE TRAP TRANSPORTER LARGE PERMEASE PROTEIN DCTM"/>
    <property type="match status" value="1"/>
</dbReference>
<feature type="transmembrane region" description="Helical" evidence="7">
    <location>
        <begin position="464"/>
        <end position="486"/>
    </location>
</feature>
<evidence type="ECO:0000256" key="5">
    <source>
        <dbReference type="ARBA" id="ARBA00022989"/>
    </source>
</evidence>
<name>A0A0C5V079_9GAMM</name>
<dbReference type="GO" id="GO:0015740">
    <property type="term" value="P:C4-dicarboxylate transport"/>
    <property type="evidence" value="ECO:0007669"/>
    <property type="project" value="TreeGrafter"/>
</dbReference>
<feature type="transmembrane region" description="Helical" evidence="7">
    <location>
        <begin position="381"/>
        <end position="398"/>
    </location>
</feature>
<dbReference type="PANTHER" id="PTHR33362">
    <property type="entry name" value="SIALIC ACID TRAP TRANSPORTER PERMEASE PROTEIN SIAT-RELATED"/>
    <property type="match status" value="1"/>
</dbReference>
<feature type="transmembrane region" description="Helical" evidence="7">
    <location>
        <begin position="240"/>
        <end position="257"/>
    </location>
</feature>
<dbReference type="InterPro" id="IPR010656">
    <property type="entry name" value="DctM"/>
</dbReference>
<dbReference type="KEGG" id="gsn:YC6258_00925"/>
<keyword evidence="6 7" id="KW-0472">Membrane</keyword>